<accession>A0A224Y501</accession>
<organism evidence="2">
    <name type="scientific">Panstrongylus lignarius</name>
    <dbReference type="NCBI Taxonomy" id="156445"/>
    <lineage>
        <taxon>Eukaryota</taxon>
        <taxon>Metazoa</taxon>
        <taxon>Ecdysozoa</taxon>
        <taxon>Arthropoda</taxon>
        <taxon>Hexapoda</taxon>
        <taxon>Insecta</taxon>
        <taxon>Pterygota</taxon>
        <taxon>Neoptera</taxon>
        <taxon>Paraneoptera</taxon>
        <taxon>Hemiptera</taxon>
        <taxon>Heteroptera</taxon>
        <taxon>Panheteroptera</taxon>
        <taxon>Cimicomorpha</taxon>
        <taxon>Reduviidae</taxon>
        <taxon>Triatominae</taxon>
        <taxon>Panstrongylus</taxon>
    </lineage>
</organism>
<keyword evidence="1" id="KW-0732">Signal</keyword>
<name>A0A224Y501_9HEMI</name>
<feature type="signal peptide" evidence="1">
    <location>
        <begin position="1"/>
        <end position="23"/>
    </location>
</feature>
<evidence type="ECO:0000313" key="2">
    <source>
        <dbReference type="EMBL" id="JAW15783.1"/>
    </source>
</evidence>
<sequence>MGCCTKGSLIFTLLKVLPSICYLKNCIVPAHFYMGSVWETILRLGVPSKTIVSTPWRGLENFFLRNRLITKFSYII</sequence>
<proteinExistence type="predicted"/>
<dbReference type="AlphaFoldDB" id="A0A224Y501"/>
<protein>
    <submittedName>
        <fullName evidence="2">Putative secreted protein</fullName>
    </submittedName>
</protein>
<dbReference type="EMBL" id="GFTR01000643">
    <property type="protein sequence ID" value="JAW15783.1"/>
    <property type="molecule type" value="Transcribed_RNA"/>
</dbReference>
<evidence type="ECO:0000256" key="1">
    <source>
        <dbReference type="SAM" id="SignalP"/>
    </source>
</evidence>
<feature type="chain" id="PRO_5013008149" evidence="1">
    <location>
        <begin position="24"/>
        <end position="76"/>
    </location>
</feature>
<reference evidence="2" key="1">
    <citation type="journal article" date="2018" name="PLoS Negl. Trop. Dis.">
        <title>An insight into the salivary gland and fat body transcriptome of Panstrongylus lignarius (Hemiptera: Heteroptera), the main vector of Chagas disease in Peru.</title>
        <authorList>
            <person name="Nevoa J.C."/>
            <person name="Mendes M.T."/>
            <person name="da Silva M.V."/>
            <person name="Soares S.C."/>
            <person name="Oliveira C.J.F."/>
            <person name="Ribeiro J.M.C."/>
        </authorList>
    </citation>
    <scope>NUCLEOTIDE SEQUENCE</scope>
</reference>